<keyword evidence="3" id="KW-1185">Reference proteome</keyword>
<evidence type="ECO:0000313" key="3">
    <source>
        <dbReference type="Proteomes" id="UP001194580"/>
    </source>
</evidence>
<feature type="region of interest" description="Disordered" evidence="1">
    <location>
        <begin position="63"/>
        <end position="85"/>
    </location>
</feature>
<feature type="region of interest" description="Disordered" evidence="1">
    <location>
        <begin position="1"/>
        <end position="50"/>
    </location>
</feature>
<dbReference type="AlphaFoldDB" id="A0AAD4H1F5"/>
<dbReference type="EMBL" id="JAAAIL010002280">
    <property type="protein sequence ID" value="KAG0258630.1"/>
    <property type="molecule type" value="Genomic_DNA"/>
</dbReference>
<name>A0AAD4H1F5_9FUNG</name>
<sequence length="103" mass="11336">MSTPNTSNERLSRAAKTTAESNAMPTIQPKPFHDDGPRDKITSAGPGPQDLSQILQKIRQYHNCKSSGSRTESRTGGENSLAIGDPVMDKEEMMLKLGEFRLF</sequence>
<gene>
    <name evidence="2" type="ORF">BGZ95_004919</name>
</gene>
<reference evidence="2" key="1">
    <citation type="journal article" date="2020" name="Fungal Divers.">
        <title>Resolving the Mortierellaceae phylogeny through synthesis of multi-gene phylogenetics and phylogenomics.</title>
        <authorList>
            <person name="Vandepol N."/>
            <person name="Liber J."/>
            <person name="Desiro A."/>
            <person name="Na H."/>
            <person name="Kennedy M."/>
            <person name="Barry K."/>
            <person name="Grigoriev I.V."/>
            <person name="Miller A.N."/>
            <person name="O'Donnell K."/>
            <person name="Stajich J.E."/>
            <person name="Bonito G."/>
        </authorList>
    </citation>
    <scope>NUCLEOTIDE SEQUENCE</scope>
    <source>
        <strain evidence="2">NRRL 28262</strain>
    </source>
</reference>
<proteinExistence type="predicted"/>
<feature type="compositionally biased region" description="Low complexity" evidence="1">
    <location>
        <begin position="66"/>
        <end position="78"/>
    </location>
</feature>
<dbReference type="Proteomes" id="UP001194580">
    <property type="component" value="Unassembled WGS sequence"/>
</dbReference>
<accession>A0AAD4H1F5</accession>
<organism evidence="2 3">
    <name type="scientific">Linnemannia exigua</name>
    <dbReference type="NCBI Taxonomy" id="604196"/>
    <lineage>
        <taxon>Eukaryota</taxon>
        <taxon>Fungi</taxon>
        <taxon>Fungi incertae sedis</taxon>
        <taxon>Mucoromycota</taxon>
        <taxon>Mortierellomycotina</taxon>
        <taxon>Mortierellomycetes</taxon>
        <taxon>Mortierellales</taxon>
        <taxon>Mortierellaceae</taxon>
        <taxon>Linnemannia</taxon>
    </lineage>
</organism>
<comment type="caution">
    <text evidence="2">The sequence shown here is derived from an EMBL/GenBank/DDBJ whole genome shotgun (WGS) entry which is preliminary data.</text>
</comment>
<feature type="compositionally biased region" description="Basic and acidic residues" evidence="1">
    <location>
        <begin position="31"/>
        <end position="41"/>
    </location>
</feature>
<protein>
    <submittedName>
        <fullName evidence="2">Uncharacterized protein</fullName>
    </submittedName>
</protein>
<evidence type="ECO:0000256" key="1">
    <source>
        <dbReference type="SAM" id="MobiDB-lite"/>
    </source>
</evidence>
<evidence type="ECO:0000313" key="2">
    <source>
        <dbReference type="EMBL" id="KAG0258630.1"/>
    </source>
</evidence>